<reference evidence="1 2" key="1">
    <citation type="submission" date="2016-09" db="EMBL/GenBank/DDBJ databases">
        <title>Draft genome sequence for the type strain of Desulfuribacillus alkaliarsenatis AHT28, an obligately anaerobic, sulfidogenic bacterium isolated from Russian soda lake sediments.</title>
        <authorList>
            <person name="Abin C.A."/>
            <person name="Hollibaugh J.T."/>
        </authorList>
    </citation>
    <scope>NUCLEOTIDE SEQUENCE [LARGE SCALE GENOMIC DNA]</scope>
    <source>
        <strain evidence="1 2">AHT28</strain>
    </source>
</reference>
<accession>A0A1E5G2Z5</accession>
<dbReference type="InterPro" id="IPR024210">
    <property type="entry name" value="DUF3785"/>
</dbReference>
<dbReference type="EMBL" id="MIJE01000011">
    <property type="protein sequence ID" value="OEF97438.1"/>
    <property type="molecule type" value="Genomic_DNA"/>
</dbReference>
<dbReference type="OrthoDB" id="1751102at2"/>
<name>A0A1E5G2Z5_9FIRM</name>
<keyword evidence="2" id="KW-1185">Reference proteome</keyword>
<dbReference type="STRING" id="766136.BHF68_04305"/>
<protein>
    <recommendedName>
        <fullName evidence="3">DUF3785 domain-containing protein</fullName>
    </recommendedName>
</protein>
<organism evidence="1 2">
    <name type="scientific">Desulfuribacillus alkaliarsenatis</name>
    <dbReference type="NCBI Taxonomy" id="766136"/>
    <lineage>
        <taxon>Bacteria</taxon>
        <taxon>Bacillati</taxon>
        <taxon>Bacillota</taxon>
        <taxon>Desulfuribacillia</taxon>
        <taxon>Desulfuribacillales</taxon>
        <taxon>Desulfuribacillaceae</taxon>
        <taxon>Desulfuribacillus</taxon>
    </lineage>
</organism>
<gene>
    <name evidence="1" type="ORF">BHF68_04305</name>
</gene>
<dbReference type="Proteomes" id="UP000094296">
    <property type="component" value="Unassembled WGS sequence"/>
</dbReference>
<comment type="caution">
    <text evidence="1">The sequence shown here is derived from an EMBL/GenBank/DDBJ whole genome shotgun (WGS) entry which is preliminary data.</text>
</comment>
<evidence type="ECO:0000313" key="2">
    <source>
        <dbReference type="Proteomes" id="UP000094296"/>
    </source>
</evidence>
<dbReference type="RefSeq" id="WP_069642836.1">
    <property type="nucleotide sequence ID" value="NZ_MIJE01000011.1"/>
</dbReference>
<dbReference type="Pfam" id="PF12653">
    <property type="entry name" value="DUF3785"/>
    <property type="match status" value="1"/>
</dbReference>
<sequence length="137" mass="15806">MYTLSYEDKKFELNEQNLAEFNNDDEKPVSGIEPIDIIKLLSEQANLDFEIEYFNRACQVCFAGKEEKAKYFTFLVYSFYLYTKDGTYVMSNLSKEYEGKSFSKLLNAGIVDDSYCVSVLVCDSCGKYTIEILQCDI</sequence>
<dbReference type="AlphaFoldDB" id="A0A1E5G2Z5"/>
<proteinExistence type="predicted"/>
<evidence type="ECO:0000313" key="1">
    <source>
        <dbReference type="EMBL" id="OEF97438.1"/>
    </source>
</evidence>
<evidence type="ECO:0008006" key="3">
    <source>
        <dbReference type="Google" id="ProtNLM"/>
    </source>
</evidence>